<dbReference type="Gene3D" id="3.30.70.1400">
    <property type="entry name" value="Aminomethyltransferase beta-barrel domains"/>
    <property type="match status" value="1"/>
</dbReference>
<dbReference type="InterPro" id="IPR045179">
    <property type="entry name" value="YgfZ/GcvT"/>
</dbReference>
<dbReference type="KEGG" id="pyt:PKF023_09930"/>
<dbReference type="NCBIfam" id="TIGR03317">
    <property type="entry name" value="ygfZ_signature"/>
    <property type="match status" value="1"/>
</dbReference>
<protein>
    <submittedName>
        <fullName evidence="1">Folate-binding protein YgfZ</fullName>
    </submittedName>
</protein>
<dbReference type="Proteomes" id="UP001211097">
    <property type="component" value="Chromosome"/>
</dbReference>
<dbReference type="RefSeq" id="WP_281741471.1">
    <property type="nucleotide sequence ID" value="NZ_AP026973.1"/>
</dbReference>
<name>A0A9C7FAD1_9BURK</name>
<sequence>MTYSTQIQQNWLENSPSLPCSLTQWGLIIVEGSDAASFLQNQLTNSVLGLNRTLPCSIAQGYLGSRLVGYCNPKGRLLASAWLGLFPSAPDGEDRFALFISRDIAASTAKRLSMYVLRSKVKVTDLSASWSVAGLYGSAGITNSVKLDDQCLALRLPDVLVGSQSIARLLLAHSNEAPLQTQNSSDVLGIWNELEILSAIPRIVQATQEQFVPQMINFESVAGVDFKKGCYPGQEIVARSQYRGAIKRRLQLAHAIATEQDEQYALPGSELFHSNDPGQPAGMIVLSTKHPADSGRIDLQIECKLEALEGGEIHLGSATGPVLKVDSLPYPLIEI</sequence>
<proteinExistence type="predicted"/>
<dbReference type="PANTHER" id="PTHR22602">
    <property type="entry name" value="TRANSFERASE CAF17, MITOCHONDRIAL-RELATED"/>
    <property type="match status" value="1"/>
</dbReference>
<dbReference type="EMBL" id="AP026973">
    <property type="protein sequence ID" value="BDT77190.1"/>
    <property type="molecule type" value="Genomic_DNA"/>
</dbReference>
<dbReference type="PANTHER" id="PTHR22602:SF0">
    <property type="entry name" value="TRANSFERASE CAF17, MITOCHONDRIAL-RELATED"/>
    <property type="match status" value="1"/>
</dbReference>
<reference evidence="1" key="1">
    <citation type="submission" date="2022-11" db="EMBL/GenBank/DDBJ databases">
        <title>Complete Genome Sequences of three Polynucleobacter sp. Subcluster PnecC Strains KF022, KF023, and KF032 Isolated from a Shallow Eutrophic Lake in Japan.</title>
        <authorList>
            <person name="Ogata Y."/>
            <person name="Watanabe K."/>
            <person name="Takemine S."/>
            <person name="Shindo C."/>
            <person name="Kurokawa R."/>
            <person name="Suda W."/>
        </authorList>
    </citation>
    <scope>NUCLEOTIDE SEQUENCE</scope>
    <source>
        <strain evidence="1">KF023</strain>
    </source>
</reference>
<dbReference type="InterPro" id="IPR017703">
    <property type="entry name" value="YgfZ/GCV_T_CS"/>
</dbReference>
<dbReference type="Gene3D" id="2.40.30.160">
    <property type="match status" value="1"/>
</dbReference>
<evidence type="ECO:0000313" key="1">
    <source>
        <dbReference type="EMBL" id="BDT77190.1"/>
    </source>
</evidence>
<dbReference type="GO" id="GO:0016226">
    <property type="term" value="P:iron-sulfur cluster assembly"/>
    <property type="evidence" value="ECO:0007669"/>
    <property type="project" value="TreeGrafter"/>
</dbReference>
<accession>A0A9C7FAD1</accession>
<gene>
    <name evidence="1" type="ORF">PKF023_09930</name>
</gene>
<organism evidence="1">
    <name type="scientific">Polynucleobacter yangtzensis</name>
    <dbReference type="NCBI Taxonomy" id="1743159"/>
    <lineage>
        <taxon>Bacteria</taxon>
        <taxon>Pseudomonadati</taxon>
        <taxon>Pseudomonadota</taxon>
        <taxon>Betaproteobacteria</taxon>
        <taxon>Burkholderiales</taxon>
        <taxon>Burkholderiaceae</taxon>
        <taxon>Polynucleobacter</taxon>
    </lineage>
</organism>
<dbReference type="AlphaFoldDB" id="A0A9C7FAD1"/>
<dbReference type="Gene3D" id="3.30.70.1630">
    <property type="match status" value="1"/>
</dbReference>
<dbReference type="SUPFAM" id="SSF103025">
    <property type="entry name" value="Folate-binding domain"/>
    <property type="match status" value="1"/>
</dbReference>